<name>A0A0P0XBP5_ORYSJ</name>
<dbReference type="PaxDb" id="39947-A0A0P0XBP5"/>
<reference evidence="1 2" key="2">
    <citation type="journal article" date="2013" name="Plant Cell Physiol.">
        <title>Rice Annotation Project Database (RAP-DB): an integrative and interactive database for rice genomics.</title>
        <authorList>
            <person name="Sakai H."/>
            <person name="Lee S.S."/>
            <person name="Tanaka T."/>
            <person name="Numa H."/>
            <person name="Kim J."/>
            <person name="Kawahara Y."/>
            <person name="Wakimoto H."/>
            <person name="Yang C.C."/>
            <person name="Iwamoto M."/>
            <person name="Abe T."/>
            <person name="Yamada Y."/>
            <person name="Muto A."/>
            <person name="Inokuchi H."/>
            <person name="Ikemura T."/>
            <person name="Matsumoto T."/>
            <person name="Sasaki T."/>
            <person name="Itoh T."/>
        </authorList>
    </citation>
    <scope>NUCLEOTIDE SEQUENCE [LARGE SCALE GENOMIC DNA]</scope>
    <source>
        <strain evidence="2">cv. Nipponbare</strain>
    </source>
</reference>
<evidence type="ECO:0000313" key="2">
    <source>
        <dbReference type="Proteomes" id="UP000059680"/>
    </source>
</evidence>
<dbReference type="EMBL" id="AP014964">
    <property type="protein sequence ID" value="BAT03832.1"/>
    <property type="molecule type" value="Genomic_DNA"/>
</dbReference>
<reference evidence="1 2" key="3">
    <citation type="journal article" date="2013" name="Rice">
        <title>Improvement of the Oryza sativa Nipponbare reference genome using next generation sequence and optical map data.</title>
        <authorList>
            <person name="Kawahara Y."/>
            <person name="de la Bastide M."/>
            <person name="Hamilton J.P."/>
            <person name="Kanamori H."/>
            <person name="McCombie W.R."/>
            <person name="Ouyang S."/>
            <person name="Schwartz D.C."/>
            <person name="Tanaka T."/>
            <person name="Wu J."/>
            <person name="Zhou S."/>
            <person name="Childs K.L."/>
            <person name="Davidson R.M."/>
            <person name="Lin H."/>
            <person name="Quesada-Ocampo L."/>
            <person name="Vaillancourt B."/>
            <person name="Sakai H."/>
            <person name="Lee S.S."/>
            <person name="Kim J."/>
            <person name="Numa H."/>
            <person name="Itoh T."/>
            <person name="Buell C.R."/>
            <person name="Matsumoto T."/>
        </authorList>
    </citation>
    <scope>NUCLEOTIDE SEQUENCE [LARGE SCALE GENOMIC DNA]</scope>
    <source>
        <strain evidence="2">cv. Nipponbare</strain>
    </source>
</reference>
<dbReference type="Gramene" id="Os08t0149566-00">
    <property type="protein sequence ID" value="Os08t0149566-00"/>
    <property type="gene ID" value="Os08g0149566"/>
</dbReference>
<organism evidence="1 2">
    <name type="scientific">Oryza sativa subsp. japonica</name>
    <name type="common">Rice</name>
    <dbReference type="NCBI Taxonomy" id="39947"/>
    <lineage>
        <taxon>Eukaryota</taxon>
        <taxon>Viridiplantae</taxon>
        <taxon>Streptophyta</taxon>
        <taxon>Embryophyta</taxon>
        <taxon>Tracheophyta</taxon>
        <taxon>Spermatophyta</taxon>
        <taxon>Magnoliopsida</taxon>
        <taxon>Liliopsida</taxon>
        <taxon>Poales</taxon>
        <taxon>Poaceae</taxon>
        <taxon>BOP clade</taxon>
        <taxon>Oryzoideae</taxon>
        <taxon>Oryzeae</taxon>
        <taxon>Oryzinae</taxon>
        <taxon>Oryza</taxon>
        <taxon>Oryza sativa</taxon>
    </lineage>
</organism>
<reference evidence="2" key="1">
    <citation type="journal article" date="2005" name="Nature">
        <title>The map-based sequence of the rice genome.</title>
        <authorList>
            <consortium name="International rice genome sequencing project (IRGSP)"/>
            <person name="Matsumoto T."/>
            <person name="Wu J."/>
            <person name="Kanamori H."/>
            <person name="Katayose Y."/>
            <person name="Fujisawa M."/>
            <person name="Namiki N."/>
            <person name="Mizuno H."/>
            <person name="Yamamoto K."/>
            <person name="Antonio B.A."/>
            <person name="Baba T."/>
            <person name="Sakata K."/>
            <person name="Nagamura Y."/>
            <person name="Aoki H."/>
            <person name="Arikawa K."/>
            <person name="Arita K."/>
            <person name="Bito T."/>
            <person name="Chiden Y."/>
            <person name="Fujitsuka N."/>
            <person name="Fukunaka R."/>
            <person name="Hamada M."/>
            <person name="Harada C."/>
            <person name="Hayashi A."/>
            <person name="Hijishita S."/>
            <person name="Honda M."/>
            <person name="Hosokawa S."/>
            <person name="Ichikawa Y."/>
            <person name="Idonuma A."/>
            <person name="Iijima M."/>
            <person name="Ikeda M."/>
            <person name="Ikeno M."/>
            <person name="Ito K."/>
            <person name="Ito S."/>
            <person name="Ito T."/>
            <person name="Ito Y."/>
            <person name="Ito Y."/>
            <person name="Iwabuchi A."/>
            <person name="Kamiya K."/>
            <person name="Karasawa W."/>
            <person name="Kurita K."/>
            <person name="Katagiri S."/>
            <person name="Kikuta A."/>
            <person name="Kobayashi H."/>
            <person name="Kobayashi N."/>
            <person name="Machita K."/>
            <person name="Maehara T."/>
            <person name="Masukawa M."/>
            <person name="Mizubayashi T."/>
            <person name="Mukai Y."/>
            <person name="Nagasaki H."/>
            <person name="Nagata Y."/>
            <person name="Naito S."/>
            <person name="Nakashima M."/>
            <person name="Nakama Y."/>
            <person name="Nakamichi Y."/>
            <person name="Nakamura M."/>
            <person name="Meguro A."/>
            <person name="Negishi M."/>
            <person name="Ohta I."/>
            <person name="Ohta T."/>
            <person name="Okamoto M."/>
            <person name="Ono N."/>
            <person name="Saji S."/>
            <person name="Sakaguchi M."/>
            <person name="Sakai K."/>
            <person name="Shibata M."/>
            <person name="Shimokawa T."/>
            <person name="Song J."/>
            <person name="Takazaki Y."/>
            <person name="Terasawa K."/>
            <person name="Tsugane M."/>
            <person name="Tsuji K."/>
            <person name="Ueda S."/>
            <person name="Waki K."/>
            <person name="Yamagata H."/>
            <person name="Yamamoto M."/>
            <person name="Yamamoto S."/>
            <person name="Yamane H."/>
            <person name="Yoshiki S."/>
            <person name="Yoshihara R."/>
            <person name="Yukawa K."/>
            <person name="Zhong H."/>
            <person name="Yano M."/>
            <person name="Yuan Q."/>
            <person name="Ouyang S."/>
            <person name="Liu J."/>
            <person name="Jones K.M."/>
            <person name="Gansberger K."/>
            <person name="Moffat K."/>
            <person name="Hill J."/>
            <person name="Bera J."/>
            <person name="Fadrosh D."/>
            <person name="Jin S."/>
            <person name="Johri S."/>
            <person name="Kim M."/>
            <person name="Overton L."/>
            <person name="Reardon M."/>
            <person name="Tsitrin T."/>
            <person name="Vuong H."/>
            <person name="Weaver B."/>
            <person name="Ciecko A."/>
            <person name="Tallon L."/>
            <person name="Jackson J."/>
            <person name="Pai G."/>
            <person name="Aken S.V."/>
            <person name="Utterback T."/>
            <person name="Reidmuller S."/>
            <person name="Feldblyum T."/>
            <person name="Hsiao J."/>
            <person name="Zismann V."/>
            <person name="Iobst S."/>
            <person name="de Vazeille A.R."/>
            <person name="Buell C.R."/>
            <person name="Ying K."/>
            <person name="Li Y."/>
            <person name="Lu T."/>
            <person name="Huang Y."/>
            <person name="Zhao Q."/>
            <person name="Feng Q."/>
            <person name="Zhang L."/>
            <person name="Zhu J."/>
            <person name="Weng Q."/>
            <person name="Mu J."/>
            <person name="Lu Y."/>
            <person name="Fan D."/>
            <person name="Liu Y."/>
            <person name="Guan J."/>
            <person name="Zhang Y."/>
            <person name="Yu S."/>
            <person name="Liu X."/>
            <person name="Zhang Y."/>
            <person name="Hong G."/>
            <person name="Han B."/>
            <person name="Choisne N."/>
            <person name="Demange N."/>
            <person name="Orjeda G."/>
            <person name="Samain S."/>
            <person name="Cattolico L."/>
            <person name="Pelletier E."/>
            <person name="Couloux A."/>
            <person name="Segurens B."/>
            <person name="Wincker P."/>
            <person name="D'Hont A."/>
            <person name="Scarpelli C."/>
            <person name="Weissenbach J."/>
            <person name="Salanoubat M."/>
            <person name="Quetier F."/>
            <person name="Yu Y."/>
            <person name="Kim H.R."/>
            <person name="Rambo T."/>
            <person name="Currie J."/>
            <person name="Collura K."/>
            <person name="Luo M."/>
            <person name="Yang T."/>
            <person name="Ammiraju J.S.S."/>
            <person name="Engler F."/>
            <person name="Soderlund C."/>
            <person name="Wing R.A."/>
            <person name="Palmer L.E."/>
            <person name="de la Bastide M."/>
            <person name="Spiegel L."/>
            <person name="Nascimento L."/>
            <person name="Zutavern T."/>
            <person name="O'Shaughnessy A."/>
            <person name="Dike S."/>
            <person name="Dedhia N."/>
            <person name="Preston R."/>
            <person name="Balija V."/>
            <person name="McCombie W.R."/>
            <person name="Chow T."/>
            <person name="Chen H."/>
            <person name="Chung M."/>
            <person name="Chen C."/>
            <person name="Shaw J."/>
            <person name="Wu H."/>
            <person name="Hsiao K."/>
            <person name="Chao Y."/>
            <person name="Chu M."/>
            <person name="Cheng C."/>
            <person name="Hour A."/>
            <person name="Lee P."/>
            <person name="Lin S."/>
            <person name="Lin Y."/>
            <person name="Liou J."/>
            <person name="Liu S."/>
            <person name="Hsing Y."/>
            <person name="Raghuvanshi S."/>
            <person name="Mohanty A."/>
            <person name="Bharti A.K."/>
            <person name="Gaur A."/>
            <person name="Gupta V."/>
            <person name="Kumar D."/>
            <person name="Ravi V."/>
            <person name="Vij S."/>
            <person name="Kapur A."/>
            <person name="Khurana P."/>
            <person name="Khurana P."/>
            <person name="Khurana J.P."/>
            <person name="Tyagi A.K."/>
            <person name="Gaikwad K."/>
            <person name="Singh A."/>
            <person name="Dalal V."/>
            <person name="Srivastava S."/>
            <person name="Dixit A."/>
            <person name="Pal A.K."/>
            <person name="Ghazi I.A."/>
            <person name="Yadav M."/>
            <person name="Pandit A."/>
            <person name="Bhargava A."/>
            <person name="Sureshbabu K."/>
            <person name="Batra K."/>
            <person name="Sharma T.R."/>
            <person name="Mohapatra T."/>
            <person name="Singh N.K."/>
            <person name="Messing J."/>
            <person name="Nelson A.B."/>
            <person name="Fuks G."/>
            <person name="Kavchok S."/>
            <person name="Keizer G."/>
            <person name="Linton E."/>
            <person name="Llaca V."/>
            <person name="Song R."/>
            <person name="Tanyolac B."/>
            <person name="Young S."/>
            <person name="Ho-Il K."/>
            <person name="Hahn J.H."/>
            <person name="Sangsakoo G."/>
            <person name="Vanavichit A."/>
            <person name="de Mattos Luiz.A.T."/>
            <person name="Zimmer P.D."/>
            <person name="Malone G."/>
            <person name="Dellagostin O."/>
            <person name="de Oliveira A.C."/>
            <person name="Bevan M."/>
            <person name="Bancroft I."/>
            <person name="Minx P."/>
            <person name="Cordum H."/>
            <person name="Wilson R."/>
            <person name="Cheng Z."/>
            <person name="Jin W."/>
            <person name="Jiang J."/>
            <person name="Leong S.A."/>
            <person name="Iwama H."/>
            <person name="Gojobori T."/>
            <person name="Itoh T."/>
            <person name="Niimura Y."/>
            <person name="Fujii Y."/>
            <person name="Habara T."/>
            <person name="Sakai H."/>
            <person name="Sato Y."/>
            <person name="Wilson G."/>
            <person name="Kumar K."/>
            <person name="McCouch S."/>
            <person name="Juretic N."/>
            <person name="Hoen D."/>
            <person name="Wright S."/>
            <person name="Bruskiewich R."/>
            <person name="Bureau T."/>
            <person name="Miyao A."/>
            <person name="Hirochika H."/>
            <person name="Nishikawa T."/>
            <person name="Kadowaki K."/>
            <person name="Sugiura M."/>
            <person name="Burr B."/>
            <person name="Sasaki T."/>
        </authorList>
    </citation>
    <scope>NUCLEOTIDE SEQUENCE [LARGE SCALE GENOMIC DNA]</scope>
    <source>
        <strain evidence="2">cv. Nipponbare</strain>
    </source>
</reference>
<sequence length="74" mass="8634">MHQYWSSKPLHCKHPAMLINHACLLFRVKNPTRLCCAIVLGKTSRYFHTTAMEMISSKRVPYAIRNVTMTSLWL</sequence>
<gene>
    <name evidence="1" type="ordered locus">Os08g0149566</name>
    <name evidence="1" type="ORF">OSNPB_080149566</name>
</gene>
<dbReference type="Proteomes" id="UP000059680">
    <property type="component" value="Chromosome 8"/>
</dbReference>
<accession>A0A0P0XBP5</accession>
<evidence type="ECO:0000313" key="1">
    <source>
        <dbReference type="EMBL" id="BAT03832.1"/>
    </source>
</evidence>
<dbReference type="AlphaFoldDB" id="A0A0P0XBP5"/>
<keyword evidence="2" id="KW-1185">Reference proteome</keyword>
<protein>
    <submittedName>
        <fullName evidence="1">Os08g0149566 protein</fullName>
    </submittedName>
</protein>
<dbReference type="InParanoid" id="A0A0P0XBP5"/>
<proteinExistence type="predicted"/>